<reference evidence="3 4" key="1">
    <citation type="submission" date="2018-07" db="EMBL/GenBank/DDBJ databases">
        <title>Motiliproteus coralliicola sp. nov., a bacterium isolated from Coral.</title>
        <authorList>
            <person name="Wang G."/>
        </authorList>
    </citation>
    <scope>NUCLEOTIDE SEQUENCE [LARGE SCALE GENOMIC DNA]</scope>
    <source>
        <strain evidence="3 4">C34</strain>
    </source>
</reference>
<protein>
    <recommendedName>
        <fullName evidence="1">Cyclic diguanosine monophosphate-binding protein</fullName>
        <shortName evidence="1">c-di-GMP-binding protein</shortName>
    </recommendedName>
    <alternativeName>
        <fullName evidence="1">Pilz domain-containing protein</fullName>
    </alternativeName>
</protein>
<feature type="domain" description="PilZ" evidence="2">
    <location>
        <begin position="12"/>
        <end position="108"/>
    </location>
</feature>
<sequence>MSQQEGQPQSQERRRFTRIAFDAEAELRLGDQRWIVEITDISLKGVLLSHPAGFEADAGAELIVECWLDSDVQLVLPVVLKRIDANYLGCACGPIDLDSITHLRRLVELNLGDDSLLERELDHLIEAQ</sequence>
<keyword evidence="1" id="KW-0547">Nucleotide-binding</keyword>
<proteinExistence type="predicted"/>
<dbReference type="InterPro" id="IPR009875">
    <property type="entry name" value="PilZ_domain"/>
</dbReference>
<dbReference type="InterPro" id="IPR027021">
    <property type="entry name" value="C-di-GMP_BP_PA4608"/>
</dbReference>
<comment type="function">
    <text evidence="1">Binds the second messenger bis-(3'-5') cyclic dimeric guanosine monophosphate (c-di-GMP). Can bind two c-di-GMP molecules per monomer. May play a role in bacterial second-messenger regulated processes. Binding to c-di-GMP induces a conformational change of the C- and N-termini resulting in the exposure of a highly negative surface on one side of the protein to a possible effector protein.</text>
</comment>
<dbReference type="SUPFAM" id="SSF141371">
    <property type="entry name" value="PilZ domain-like"/>
    <property type="match status" value="1"/>
</dbReference>
<dbReference type="Proteomes" id="UP000253769">
    <property type="component" value="Unassembled WGS sequence"/>
</dbReference>
<evidence type="ECO:0000259" key="2">
    <source>
        <dbReference type="Pfam" id="PF07238"/>
    </source>
</evidence>
<comment type="subunit">
    <text evidence="1">Monomer in both c-di-GMP-bound and free forms.</text>
</comment>
<organism evidence="3 4">
    <name type="scientific">Motiliproteus coralliicola</name>
    <dbReference type="NCBI Taxonomy" id="2283196"/>
    <lineage>
        <taxon>Bacteria</taxon>
        <taxon>Pseudomonadati</taxon>
        <taxon>Pseudomonadota</taxon>
        <taxon>Gammaproteobacteria</taxon>
        <taxon>Oceanospirillales</taxon>
        <taxon>Oceanospirillaceae</taxon>
        <taxon>Motiliproteus</taxon>
    </lineage>
</organism>
<dbReference type="OrthoDB" id="5298508at2"/>
<evidence type="ECO:0000256" key="1">
    <source>
        <dbReference type="PIRNR" id="PIRNR028141"/>
    </source>
</evidence>
<gene>
    <name evidence="3" type="ORF">DV711_14730</name>
</gene>
<evidence type="ECO:0000313" key="3">
    <source>
        <dbReference type="EMBL" id="RDE18869.1"/>
    </source>
</evidence>
<keyword evidence="4" id="KW-1185">Reference proteome</keyword>
<dbReference type="Pfam" id="PF07238">
    <property type="entry name" value="PilZ"/>
    <property type="match status" value="1"/>
</dbReference>
<keyword evidence="1" id="KW-0973">c-di-GMP</keyword>
<comment type="caution">
    <text evidence="3">The sequence shown here is derived from an EMBL/GenBank/DDBJ whole genome shotgun (WGS) entry which is preliminary data.</text>
</comment>
<accession>A0A369WCG1</accession>
<dbReference type="GO" id="GO:0035438">
    <property type="term" value="F:cyclic-di-GMP binding"/>
    <property type="evidence" value="ECO:0007669"/>
    <property type="project" value="InterPro"/>
</dbReference>
<evidence type="ECO:0000313" key="4">
    <source>
        <dbReference type="Proteomes" id="UP000253769"/>
    </source>
</evidence>
<dbReference type="AlphaFoldDB" id="A0A369WCG1"/>
<dbReference type="PIRSF" id="PIRSF028141">
    <property type="entry name" value="C-di-GMP_BP_PA4608"/>
    <property type="match status" value="1"/>
</dbReference>
<dbReference type="RefSeq" id="WP_114696484.1">
    <property type="nucleotide sequence ID" value="NZ_QQOH01000004.1"/>
</dbReference>
<dbReference type="Gene3D" id="2.40.10.220">
    <property type="entry name" value="predicted glycosyltransferase like domains"/>
    <property type="match status" value="1"/>
</dbReference>
<name>A0A369WCG1_9GAMM</name>
<dbReference type="EMBL" id="QQOH01000004">
    <property type="protein sequence ID" value="RDE18869.1"/>
    <property type="molecule type" value="Genomic_DNA"/>
</dbReference>